<feature type="compositionally biased region" description="Basic and acidic residues" evidence="1">
    <location>
        <begin position="1"/>
        <end position="11"/>
    </location>
</feature>
<accession>A0ABN0QZB0</accession>
<comment type="caution">
    <text evidence="2">The sequence shown here is derived from an EMBL/GenBank/DDBJ whole genome shotgun (WGS) entry which is preliminary data.</text>
</comment>
<evidence type="ECO:0000256" key="1">
    <source>
        <dbReference type="SAM" id="MobiDB-lite"/>
    </source>
</evidence>
<dbReference type="Proteomes" id="UP000020681">
    <property type="component" value="Unassembled WGS sequence"/>
</dbReference>
<reference evidence="2 3" key="1">
    <citation type="submission" date="2014-01" db="EMBL/GenBank/DDBJ databases">
        <authorList>
            <person name="Dobos K."/>
            <person name="Lenaerts A."/>
            <person name="Ordway D."/>
            <person name="DeGroote M.A."/>
            <person name="Parker T."/>
            <person name="Sizemore C."/>
            <person name="Tallon L.J."/>
            <person name="Sadzewicz L.K."/>
            <person name="Sengamalay N."/>
            <person name="Fraser C.M."/>
            <person name="Hine E."/>
            <person name="Shefchek K.A."/>
            <person name="Das S.P."/>
            <person name="Tettelin H."/>
        </authorList>
    </citation>
    <scope>NUCLEOTIDE SEQUENCE [LARGE SCALE GENOMIC DNA]</scope>
    <source>
        <strain evidence="2 3">Harvey</strain>
    </source>
</reference>
<proteinExistence type="predicted"/>
<organism evidence="2 3">
    <name type="scientific">Mycobacterium ulcerans str. Harvey</name>
    <dbReference type="NCBI Taxonomy" id="1299332"/>
    <lineage>
        <taxon>Bacteria</taxon>
        <taxon>Bacillati</taxon>
        <taxon>Actinomycetota</taxon>
        <taxon>Actinomycetes</taxon>
        <taxon>Mycobacteriales</taxon>
        <taxon>Mycobacteriaceae</taxon>
        <taxon>Mycobacterium</taxon>
        <taxon>Mycobacterium ulcerans group</taxon>
    </lineage>
</organism>
<gene>
    <name evidence="2" type="ORF">I551_3496</name>
</gene>
<feature type="region of interest" description="Disordered" evidence="1">
    <location>
        <begin position="1"/>
        <end position="20"/>
    </location>
</feature>
<name>A0ABN0QZB0_MYCUL</name>
<protein>
    <submittedName>
        <fullName evidence="2">Alternative RNA polymerase sigma factor</fullName>
    </submittedName>
</protein>
<evidence type="ECO:0000313" key="3">
    <source>
        <dbReference type="Proteomes" id="UP000020681"/>
    </source>
</evidence>
<keyword evidence="3" id="KW-1185">Reference proteome</keyword>
<sequence>MWVNDDPDRGTPEPTSEHMVGGIPLASLVRDYHRQMVNFARTMVEFADDSRRSGTGSVGAGHPVFGLLRGAIVGGNLAIRHR</sequence>
<dbReference type="EMBL" id="JAOL01000113">
    <property type="protein sequence ID" value="EUA90006.1"/>
    <property type="molecule type" value="Genomic_DNA"/>
</dbReference>
<evidence type="ECO:0000313" key="2">
    <source>
        <dbReference type="EMBL" id="EUA90006.1"/>
    </source>
</evidence>